<feature type="domain" description="Arm DNA-binding" evidence="1">
    <location>
        <begin position="13"/>
        <end position="51"/>
    </location>
</feature>
<keyword evidence="3" id="KW-1185">Reference proteome</keyword>
<name>A0ABT6RB89_9BACT</name>
<dbReference type="InterPro" id="IPR035386">
    <property type="entry name" value="Arm-DNA-bind_5"/>
</dbReference>
<dbReference type="RefSeq" id="WP_282333910.1">
    <property type="nucleotide sequence ID" value="NZ_JASBRG010000005.1"/>
</dbReference>
<evidence type="ECO:0000313" key="3">
    <source>
        <dbReference type="Proteomes" id="UP001226434"/>
    </source>
</evidence>
<accession>A0ABT6RB89</accession>
<evidence type="ECO:0000313" key="2">
    <source>
        <dbReference type="EMBL" id="MDI3319808.1"/>
    </source>
</evidence>
<evidence type="ECO:0000259" key="1">
    <source>
        <dbReference type="Pfam" id="PF17293"/>
    </source>
</evidence>
<dbReference type="Pfam" id="PF17293">
    <property type="entry name" value="Arm-DNA-bind_5"/>
    <property type="match status" value="1"/>
</dbReference>
<dbReference type="Proteomes" id="UP001226434">
    <property type="component" value="Unassembled WGS sequence"/>
</dbReference>
<gene>
    <name evidence="2" type="ORF">QJ048_08495</name>
</gene>
<protein>
    <submittedName>
        <fullName evidence="2">Arm DNA-binding domain-containing protein</fullName>
    </submittedName>
</protein>
<reference evidence="2 3" key="1">
    <citation type="submission" date="2023-05" db="EMBL/GenBank/DDBJ databases">
        <title>Genome sequence of Pinibacter sp. MAH-24.</title>
        <authorList>
            <person name="Huq M.A."/>
        </authorList>
    </citation>
    <scope>NUCLEOTIDE SEQUENCE [LARGE SCALE GENOMIC DNA]</scope>
    <source>
        <strain evidence="2 3">MAH-24</strain>
    </source>
</reference>
<dbReference type="EMBL" id="JASBRG010000005">
    <property type="protein sequence ID" value="MDI3319808.1"/>
    <property type="molecule type" value="Genomic_DNA"/>
</dbReference>
<comment type="caution">
    <text evidence="2">The sequence shown here is derived from an EMBL/GenBank/DDBJ whole genome shotgun (WGS) entry which is preliminary data.</text>
</comment>
<dbReference type="GO" id="GO:0003677">
    <property type="term" value="F:DNA binding"/>
    <property type="evidence" value="ECO:0007669"/>
    <property type="project" value="UniProtKB-KW"/>
</dbReference>
<keyword evidence="2" id="KW-0238">DNA-binding</keyword>
<sequence>MDRKHTFVLLCVVRKSRLNRQQKYPVYLRISVDTKRVEVATKVNITMDEWDVHS</sequence>
<proteinExistence type="predicted"/>
<organism evidence="2 3">
    <name type="scientific">Pinibacter soli</name>
    <dbReference type="NCBI Taxonomy" id="3044211"/>
    <lineage>
        <taxon>Bacteria</taxon>
        <taxon>Pseudomonadati</taxon>
        <taxon>Bacteroidota</taxon>
        <taxon>Chitinophagia</taxon>
        <taxon>Chitinophagales</taxon>
        <taxon>Chitinophagaceae</taxon>
        <taxon>Pinibacter</taxon>
    </lineage>
</organism>